<evidence type="ECO:0000313" key="2">
    <source>
        <dbReference type="EMBL" id="TDL15700.1"/>
    </source>
</evidence>
<accession>A0A4Y7PMM0</accession>
<gene>
    <name evidence="2" type="ORF">BD410DRAFT_832485</name>
</gene>
<protein>
    <submittedName>
        <fullName evidence="2">Uncharacterized protein</fullName>
    </submittedName>
</protein>
<evidence type="ECO:0000256" key="1">
    <source>
        <dbReference type="SAM" id="Phobius"/>
    </source>
</evidence>
<feature type="transmembrane region" description="Helical" evidence="1">
    <location>
        <begin position="47"/>
        <end position="66"/>
    </location>
</feature>
<proteinExistence type="predicted"/>
<evidence type="ECO:0000313" key="3">
    <source>
        <dbReference type="Proteomes" id="UP000294933"/>
    </source>
</evidence>
<organism evidence="2 3">
    <name type="scientific">Rickenella mellea</name>
    <dbReference type="NCBI Taxonomy" id="50990"/>
    <lineage>
        <taxon>Eukaryota</taxon>
        <taxon>Fungi</taxon>
        <taxon>Dikarya</taxon>
        <taxon>Basidiomycota</taxon>
        <taxon>Agaricomycotina</taxon>
        <taxon>Agaricomycetes</taxon>
        <taxon>Hymenochaetales</taxon>
        <taxon>Rickenellaceae</taxon>
        <taxon>Rickenella</taxon>
    </lineage>
</organism>
<sequence>MFETVFSRIISALKFSINSIILLIVFILHITPALSIVLATYATTPLWSWGATFLSILLSIAVTYPLRLRTIGYHHYVVTWAFICHTVQIQKQHVNISSVRTVTIPTWLIIILIIPAIVVFYVAEVVFHTFVSALNPRLGAFEIFHLRMWTLWRFIEGTVSGCIRGGANSVQSDGQLADGRVAAGSGAVAQIPGPAAPGPAAAGPVAAGLAAAGPTAAGPTAAGPTAAGPAAAVDILTGPPMELVDLSLEMAGRQQASIPPPPYFAQAYFIDSILFRNKQDDTDICGSYV</sequence>
<keyword evidence="1" id="KW-1133">Transmembrane helix</keyword>
<keyword evidence="1" id="KW-0812">Transmembrane</keyword>
<feature type="transmembrane region" description="Helical" evidence="1">
    <location>
        <begin position="102"/>
        <end position="127"/>
    </location>
</feature>
<dbReference type="EMBL" id="ML170265">
    <property type="protein sequence ID" value="TDL15700.1"/>
    <property type="molecule type" value="Genomic_DNA"/>
</dbReference>
<feature type="transmembrane region" description="Helical" evidence="1">
    <location>
        <begin position="20"/>
        <end position="41"/>
    </location>
</feature>
<reference evidence="2 3" key="1">
    <citation type="submission" date="2018-06" db="EMBL/GenBank/DDBJ databases">
        <title>A transcriptomic atlas of mushroom development highlights an independent origin of complex multicellularity.</title>
        <authorList>
            <consortium name="DOE Joint Genome Institute"/>
            <person name="Krizsan K."/>
            <person name="Almasi E."/>
            <person name="Merenyi Z."/>
            <person name="Sahu N."/>
            <person name="Viragh M."/>
            <person name="Koszo T."/>
            <person name="Mondo S."/>
            <person name="Kiss B."/>
            <person name="Balint B."/>
            <person name="Kues U."/>
            <person name="Barry K."/>
            <person name="Hegedus J.C."/>
            <person name="Henrissat B."/>
            <person name="Johnson J."/>
            <person name="Lipzen A."/>
            <person name="Ohm R."/>
            <person name="Nagy I."/>
            <person name="Pangilinan J."/>
            <person name="Yan J."/>
            <person name="Xiong Y."/>
            <person name="Grigoriev I.V."/>
            <person name="Hibbett D.S."/>
            <person name="Nagy L.G."/>
        </authorList>
    </citation>
    <scope>NUCLEOTIDE SEQUENCE [LARGE SCALE GENOMIC DNA]</scope>
    <source>
        <strain evidence="2 3">SZMC22713</strain>
    </source>
</reference>
<keyword evidence="1" id="KW-0472">Membrane</keyword>
<dbReference type="AlphaFoldDB" id="A0A4Y7PMM0"/>
<dbReference type="Proteomes" id="UP000294933">
    <property type="component" value="Unassembled WGS sequence"/>
</dbReference>
<dbReference type="VEuPathDB" id="FungiDB:BD410DRAFT_832485"/>
<name>A0A4Y7PMM0_9AGAM</name>
<keyword evidence="3" id="KW-1185">Reference proteome</keyword>